<evidence type="ECO:0000313" key="2">
    <source>
        <dbReference type="EMBL" id="KFH00277.1"/>
    </source>
</evidence>
<feature type="non-terminal residue" evidence="2">
    <location>
        <position position="87"/>
    </location>
</feature>
<evidence type="ECO:0000313" key="3">
    <source>
        <dbReference type="Proteomes" id="UP000028821"/>
    </source>
</evidence>
<organism evidence="2 3">
    <name type="scientific">Toxoplasma gondii MAS</name>
    <dbReference type="NCBI Taxonomy" id="943118"/>
    <lineage>
        <taxon>Eukaryota</taxon>
        <taxon>Sar</taxon>
        <taxon>Alveolata</taxon>
        <taxon>Apicomplexa</taxon>
        <taxon>Conoidasida</taxon>
        <taxon>Coccidia</taxon>
        <taxon>Eucoccidiorida</taxon>
        <taxon>Eimeriorina</taxon>
        <taxon>Sarcocystidae</taxon>
        <taxon>Toxoplasma</taxon>
    </lineage>
</organism>
<proteinExistence type="predicted"/>
<feature type="region of interest" description="Disordered" evidence="1">
    <location>
        <begin position="1"/>
        <end position="87"/>
    </location>
</feature>
<feature type="compositionally biased region" description="Basic and acidic residues" evidence="1">
    <location>
        <begin position="48"/>
        <end position="64"/>
    </location>
</feature>
<sequence>AITTRRRQQERDAGRETSGKNETGEASRFTGRRTTTKEKRAARRSRRRENTGERGNESAIERDGCLLGRRRLKAGHRRHPPQKKEAA</sequence>
<comment type="caution">
    <text evidence="2">The sequence shown here is derived from an EMBL/GenBank/DDBJ whole genome shotgun (WGS) entry which is preliminary data.</text>
</comment>
<dbReference type="EMBL" id="AEXC02003085">
    <property type="protein sequence ID" value="KFH00277.1"/>
    <property type="molecule type" value="Genomic_DNA"/>
</dbReference>
<accession>A0A086PIU5</accession>
<feature type="non-terminal residue" evidence="2">
    <location>
        <position position="1"/>
    </location>
</feature>
<feature type="compositionally biased region" description="Basic residues" evidence="1">
    <location>
        <begin position="68"/>
        <end position="81"/>
    </location>
</feature>
<dbReference type="VEuPathDB" id="ToxoDB:TGMAS_417380"/>
<dbReference type="Proteomes" id="UP000028821">
    <property type="component" value="Unassembled WGS sequence"/>
</dbReference>
<gene>
    <name evidence="2" type="ORF">TGMAS_417380</name>
</gene>
<dbReference type="AlphaFoldDB" id="A0A086PIU5"/>
<feature type="compositionally biased region" description="Basic and acidic residues" evidence="1">
    <location>
        <begin position="7"/>
        <end position="25"/>
    </location>
</feature>
<protein>
    <submittedName>
        <fullName evidence="2">Uncharacterized protein</fullName>
    </submittedName>
</protein>
<reference evidence="2 3" key="1">
    <citation type="submission" date="2014-04" db="EMBL/GenBank/DDBJ databases">
        <authorList>
            <person name="Sibley D."/>
            <person name="Venepally P."/>
            <person name="Karamycheva S."/>
            <person name="Hadjithomas M."/>
            <person name="Khan A."/>
            <person name="Brunk B."/>
            <person name="Roos D."/>
            <person name="Caler E."/>
            <person name="Lorenzi H."/>
        </authorList>
    </citation>
    <scope>NUCLEOTIDE SEQUENCE [LARGE SCALE GENOMIC DNA]</scope>
    <source>
        <strain evidence="2 3">MAS</strain>
    </source>
</reference>
<evidence type="ECO:0000256" key="1">
    <source>
        <dbReference type="SAM" id="MobiDB-lite"/>
    </source>
</evidence>
<name>A0A086PIU5_TOXGO</name>